<evidence type="ECO:0000313" key="1">
    <source>
        <dbReference type="EMBL" id="TMS05185.1"/>
    </source>
</evidence>
<comment type="caution">
    <text evidence="1">The sequence shown here is derived from an EMBL/GenBank/DDBJ whole genome shotgun (WGS) entry which is preliminary data.</text>
</comment>
<dbReference type="EMBL" id="CM011693">
    <property type="protein sequence ID" value="TMS05185.1"/>
    <property type="molecule type" value="Genomic_DNA"/>
</dbReference>
<proteinExistence type="predicted"/>
<sequence>MRPKVALDNDPGDVKARFRRAQAFQKLGRLDQAFLGCSAVCSAGAQKQSLSRSAQTAGSTDPAEDASAKNSDRQKAAQNLVVLSREDAGAEQIFRNDGVKLIQKLLQSKQEDVVLSALRTLVGLCTGHQSRVSDNFPLNVFFIFNVPFNRLWPIVNELGMEQLCAVMGSGASAVSLAACHLLQVMFEALTEGMKKEIRGKDEAILPEPSKELRSMLRHLLEMMPASNVSGPGRDSAINLLVKQVPRKSLKNPDNSLTLWVIDQGLKKILEVAGTVP</sequence>
<dbReference type="Proteomes" id="UP000793456">
    <property type="component" value="Chromosome XX"/>
</dbReference>
<protein>
    <submittedName>
        <fullName evidence="1">Uncharacterized protein</fullName>
    </submittedName>
</protein>
<name>A0ACD3QDB4_LARCR</name>
<accession>A0ACD3QDB4</accession>
<organism evidence="1 2">
    <name type="scientific">Larimichthys crocea</name>
    <name type="common">Large yellow croaker</name>
    <name type="synonym">Pseudosciaena crocea</name>
    <dbReference type="NCBI Taxonomy" id="215358"/>
    <lineage>
        <taxon>Eukaryota</taxon>
        <taxon>Metazoa</taxon>
        <taxon>Chordata</taxon>
        <taxon>Craniata</taxon>
        <taxon>Vertebrata</taxon>
        <taxon>Euteleostomi</taxon>
        <taxon>Actinopterygii</taxon>
        <taxon>Neopterygii</taxon>
        <taxon>Teleostei</taxon>
        <taxon>Neoteleostei</taxon>
        <taxon>Acanthomorphata</taxon>
        <taxon>Eupercaria</taxon>
        <taxon>Sciaenidae</taxon>
        <taxon>Larimichthys</taxon>
    </lineage>
</organism>
<reference evidence="1" key="1">
    <citation type="submission" date="2018-11" db="EMBL/GenBank/DDBJ databases">
        <title>The sequence and de novo assembly of Larimichthys crocea genome using PacBio and Hi-C technologies.</title>
        <authorList>
            <person name="Xu P."/>
            <person name="Chen B."/>
            <person name="Zhou Z."/>
            <person name="Ke Q."/>
            <person name="Wu Y."/>
            <person name="Bai H."/>
            <person name="Pu F."/>
        </authorList>
    </citation>
    <scope>NUCLEOTIDE SEQUENCE</scope>
    <source>
        <tissue evidence="1">Muscle</tissue>
    </source>
</reference>
<gene>
    <name evidence="1" type="ORF">E3U43_004435</name>
</gene>
<evidence type="ECO:0000313" key="2">
    <source>
        <dbReference type="Proteomes" id="UP000793456"/>
    </source>
</evidence>
<keyword evidence="2" id="KW-1185">Reference proteome</keyword>